<reference evidence="1 2" key="1">
    <citation type="submission" date="2018-06" db="EMBL/GenBank/DDBJ databases">
        <authorList>
            <consortium name="Pathogen Informatics"/>
            <person name="Doyle S."/>
        </authorList>
    </citation>
    <scope>NUCLEOTIDE SEQUENCE [LARGE SCALE GENOMIC DNA]</scope>
    <source>
        <strain evidence="1 2">NCTC10295</strain>
    </source>
</reference>
<name>A0A378UFR7_BERDE</name>
<dbReference type="Proteomes" id="UP000254651">
    <property type="component" value="Unassembled WGS sequence"/>
</dbReference>
<sequence length="132" mass="14155">MPLNWIKPLARVLLVAAAVLAVYFGGRHDGQRLAAAEAEKQMAVMHAAALAVEQDYAAKLADAAAEKQKWYDFAQKQSVDLAAALQQLDAAEAANKKEIPNAIKQDNAGAVPYGGLGDNSLRLYRKSLGYSD</sequence>
<evidence type="ECO:0000313" key="1">
    <source>
        <dbReference type="EMBL" id="STZ75549.1"/>
    </source>
</evidence>
<gene>
    <name evidence="1" type="ORF">NCTC10295_00290</name>
</gene>
<organism evidence="1 2">
    <name type="scientific">Bergeriella denitrificans</name>
    <name type="common">Neisseria denitrificans</name>
    <dbReference type="NCBI Taxonomy" id="494"/>
    <lineage>
        <taxon>Bacteria</taxon>
        <taxon>Pseudomonadati</taxon>
        <taxon>Pseudomonadota</taxon>
        <taxon>Betaproteobacteria</taxon>
        <taxon>Neisseriales</taxon>
        <taxon>Neisseriaceae</taxon>
        <taxon>Bergeriella</taxon>
    </lineage>
</organism>
<evidence type="ECO:0000313" key="2">
    <source>
        <dbReference type="Proteomes" id="UP000254651"/>
    </source>
</evidence>
<proteinExistence type="predicted"/>
<keyword evidence="2" id="KW-1185">Reference proteome</keyword>
<protein>
    <submittedName>
        <fullName evidence="1">Phage associated protein</fullName>
    </submittedName>
</protein>
<accession>A0A378UFR7</accession>
<dbReference type="AlphaFoldDB" id="A0A378UFR7"/>
<dbReference type="EMBL" id="UGQS01000001">
    <property type="protein sequence ID" value="STZ75549.1"/>
    <property type="molecule type" value="Genomic_DNA"/>
</dbReference>